<evidence type="ECO:0000256" key="2">
    <source>
        <dbReference type="ARBA" id="ARBA00010593"/>
    </source>
</evidence>
<dbReference type="Proteomes" id="UP000184050">
    <property type="component" value="Unassembled WGS sequence"/>
</dbReference>
<feature type="domain" description="Amino acid permease/ SLC12A" evidence="8">
    <location>
        <begin position="14"/>
        <end position="463"/>
    </location>
</feature>
<dbReference type="Pfam" id="PF00324">
    <property type="entry name" value="AA_permease"/>
    <property type="match status" value="1"/>
</dbReference>
<dbReference type="GO" id="GO:0015377">
    <property type="term" value="F:chloride:monoatomic cation symporter activity"/>
    <property type="evidence" value="ECO:0007669"/>
    <property type="project" value="InterPro"/>
</dbReference>
<feature type="transmembrane region" description="Helical" evidence="7">
    <location>
        <begin position="352"/>
        <end position="376"/>
    </location>
</feature>
<name>A0A1M6NZI7_9BACT</name>
<dbReference type="AlphaFoldDB" id="A0A1M6NZI7"/>
<dbReference type="STRING" id="1168035.SAMN05444280_14914"/>
<dbReference type="PANTHER" id="PTHR11827">
    <property type="entry name" value="SOLUTE CARRIER FAMILY 12, CATION COTRANSPORTERS"/>
    <property type="match status" value="1"/>
</dbReference>
<sequence>MDTSNPKKFGTAPVFFTAISTILGAILFLRFGYAVGTLGFWGVVLLILLGHVVTIPTALAISEIATNKRVEGGGEYFIISRSFGLNIGATIGIALFLSQAISVAFYVIAFTEAFEFLFNYISESFGFTLPRQAISLPVMAGLAVLIIKKGANLGVKALYVVVGILFFSLVMFFLGNTGHADASTFNLAKAELRNPQDFFVVFAIIFPAFTGMTAGVGLSGDLKKPSKAIPLGTTLATFSGMIVYFFVVFKLAKSAPVQDLLEHQLIMARVAVAGVIVIPLGLAASTISSALGSVMVAPRTLQALALDKAFPSSRLNGWLGKATAKDNEPVNASLVTSIIAFVFVAVGDVNAVASIISMFFMVTYGSLCLISFLNHFGASPSYRPSFRSRWYISFAGFVAAVWIMFKISTVYALLAFVFISLIYLYVDHYHKSRKGFSSIFANALFQLNRNLQVLLQKKQSKKEHKEWRPSAICISKSTFKRDKAFRLLNWISYKYGFGTYLHHIVGYYSKSTVQQAHEEHKKLIEHVNSIENHVYIDTLISPSNTSAIAQAIQIPGIAGMENNMIIFEYDKENPKDLPEIIDNFSLVNSGDFDIAILGSSPREIQYKNGIHVWINSFDSENANLMILLSFIILGHPDWKKGQIKIFNICRQEDIEKTHAAMKELVTSGRLPITAKNIKLIVQDPNVSTRAIINKNSVNAGLTLIGLREELLKKEKEKFFEGYGDVGTVLFVHSKQQKEIE</sequence>
<gene>
    <name evidence="9" type="ORF">SAMN05444280_14914</name>
</gene>
<dbReference type="InterPro" id="IPR004841">
    <property type="entry name" value="AA-permease/SLC12A_dom"/>
</dbReference>
<feature type="transmembrane region" description="Helical" evidence="7">
    <location>
        <begin position="388"/>
        <end position="404"/>
    </location>
</feature>
<dbReference type="Gene3D" id="1.20.1740.10">
    <property type="entry name" value="Amino acid/polyamine transporter I"/>
    <property type="match status" value="1"/>
</dbReference>
<dbReference type="RefSeq" id="WP_073173808.1">
    <property type="nucleotide sequence ID" value="NZ_FQZE01000049.1"/>
</dbReference>
<evidence type="ECO:0000313" key="10">
    <source>
        <dbReference type="Proteomes" id="UP000184050"/>
    </source>
</evidence>
<proteinExistence type="inferred from homology"/>
<feature type="transmembrane region" description="Helical" evidence="7">
    <location>
        <begin position="159"/>
        <end position="178"/>
    </location>
</feature>
<dbReference type="OrthoDB" id="3181223at2"/>
<organism evidence="9 10">
    <name type="scientific">Tangfeifania diversioriginum</name>
    <dbReference type="NCBI Taxonomy" id="1168035"/>
    <lineage>
        <taxon>Bacteria</taxon>
        <taxon>Pseudomonadati</taxon>
        <taxon>Bacteroidota</taxon>
        <taxon>Bacteroidia</taxon>
        <taxon>Marinilabiliales</taxon>
        <taxon>Prolixibacteraceae</taxon>
        <taxon>Tangfeifania</taxon>
    </lineage>
</organism>
<feature type="transmembrane region" description="Helical" evidence="7">
    <location>
        <begin position="83"/>
        <end position="109"/>
    </location>
</feature>
<feature type="transmembrane region" description="Helical" evidence="7">
    <location>
        <begin position="129"/>
        <end position="147"/>
    </location>
</feature>
<evidence type="ECO:0000256" key="4">
    <source>
        <dbReference type="ARBA" id="ARBA00022692"/>
    </source>
</evidence>
<keyword evidence="6 7" id="KW-0472">Membrane</keyword>
<evidence type="ECO:0000256" key="1">
    <source>
        <dbReference type="ARBA" id="ARBA00004141"/>
    </source>
</evidence>
<dbReference type="PANTHER" id="PTHR11827:SF72">
    <property type="entry name" value="GH08340P"/>
    <property type="match status" value="1"/>
</dbReference>
<comment type="similarity">
    <text evidence="2">Belongs to the SLC12A transporter family.</text>
</comment>
<dbReference type="InterPro" id="IPR004842">
    <property type="entry name" value="SLC12A_fam"/>
</dbReference>
<feature type="transmembrane region" description="Helical" evidence="7">
    <location>
        <begin position="12"/>
        <end position="33"/>
    </location>
</feature>
<reference evidence="9 10" key="1">
    <citation type="submission" date="2016-11" db="EMBL/GenBank/DDBJ databases">
        <authorList>
            <person name="Jaros S."/>
            <person name="Januszkiewicz K."/>
            <person name="Wedrychowicz H."/>
        </authorList>
    </citation>
    <scope>NUCLEOTIDE SEQUENCE [LARGE SCALE GENOMIC DNA]</scope>
    <source>
        <strain evidence="9 10">DSM 27063</strain>
    </source>
</reference>
<feature type="transmembrane region" description="Helical" evidence="7">
    <location>
        <begin position="329"/>
        <end position="346"/>
    </location>
</feature>
<keyword evidence="3" id="KW-0813">Transport</keyword>
<dbReference type="FunFam" id="1.20.1740.10:FF:000013">
    <property type="entry name" value="Solute carrier family 12 member"/>
    <property type="match status" value="1"/>
</dbReference>
<dbReference type="GO" id="GO:0016020">
    <property type="term" value="C:membrane"/>
    <property type="evidence" value="ECO:0007669"/>
    <property type="project" value="UniProtKB-SubCell"/>
</dbReference>
<evidence type="ECO:0000313" key="9">
    <source>
        <dbReference type="EMBL" id="SHK01068.1"/>
    </source>
</evidence>
<feature type="transmembrane region" description="Helical" evidence="7">
    <location>
        <begin position="198"/>
        <end position="216"/>
    </location>
</feature>
<evidence type="ECO:0000256" key="6">
    <source>
        <dbReference type="ARBA" id="ARBA00023136"/>
    </source>
</evidence>
<comment type="subcellular location">
    <subcellularLocation>
        <location evidence="1">Membrane</location>
        <topology evidence="1">Multi-pass membrane protein</topology>
    </subcellularLocation>
</comment>
<evidence type="ECO:0000256" key="7">
    <source>
        <dbReference type="SAM" id="Phobius"/>
    </source>
</evidence>
<evidence type="ECO:0000259" key="8">
    <source>
        <dbReference type="Pfam" id="PF00324"/>
    </source>
</evidence>
<feature type="transmembrane region" description="Helical" evidence="7">
    <location>
        <begin position="39"/>
        <end position="62"/>
    </location>
</feature>
<feature type="transmembrane region" description="Helical" evidence="7">
    <location>
        <begin position="266"/>
        <end position="291"/>
    </location>
</feature>
<evidence type="ECO:0000256" key="5">
    <source>
        <dbReference type="ARBA" id="ARBA00022989"/>
    </source>
</evidence>
<keyword evidence="10" id="KW-1185">Reference proteome</keyword>
<keyword evidence="4 7" id="KW-0812">Transmembrane</keyword>
<feature type="transmembrane region" description="Helical" evidence="7">
    <location>
        <begin position="410"/>
        <end position="426"/>
    </location>
</feature>
<protein>
    <submittedName>
        <fullName evidence="9">Amino acid transporter</fullName>
    </submittedName>
</protein>
<dbReference type="EMBL" id="FQZE01000049">
    <property type="protein sequence ID" value="SHK01068.1"/>
    <property type="molecule type" value="Genomic_DNA"/>
</dbReference>
<accession>A0A1M6NZI7</accession>
<keyword evidence="5 7" id="KW-1133">Transmembrane helix</keyword>
<evidence type="ECO:0000256" key="3">
    <source>
        <dbReference type="ARBA" id="ARBA00022448"/>
    </source>
</evidence>
<feature type="transmembrane region" description="Helical" evidence="7">
    <location>
        <begin position="228"/>
        <end position="246"/>
    </location>
</feature>